<accession>A0AAV2RD68</accession>
<feature type="region of interest" description="Disordered" evidence="1">
    <location>
        <begin position="191"/>
        <end position="231"/>
    </location>
</feature>
<evidence type="ECO:0000256" key="1">
    <source>
        <dbReference type="SAM" id="MobiDB-lite"/>
    </source>
</evidence>
<gene>
    <name evidence="2" type="ORF">MNOR_LOCUS23033</name>
</gene>
<evidence type="ECO:0000313" key="2">
    <source>
        <dbReference type="EMBL" id="CAL4122311.1"/>
    </source>
</evidence>
<evidence type="ECO:0000313" key="3">
    <source>
        <dbReference type="Proteomes" id="UP001497623"/>
    </source>
</evidence>
<feature type="compositionally biased region" description="Low complexity" evidence="1">
    <location>
        <begin position="51"/>
        <end position="67"/>
    </location>
</feature>
<name>A0AAV2RD68_MEGNR</name>
<feature type="non-terminal residue" evidence="2">
    <location>
        <position position="1"/>
    </location>
</feature>
<dbReference type="AlphaFoldDB" id="A0AAV2RD68"/>
<feature type="region of interest" description="Disordered" evidence="1">
    <location>
        <begin position="51"/>
        <end position="82"/>
    </location>
</feature>
<dbReference type="EMBL" id="CAXKWB010019893">
    <property type="protein sequence ID" value="CAL4122311.1"/>
    <property type="molecule type" value="Genomic_DNA"/>
</dbReference>
<sequence length="261" mass="29106">DQPVPTSIPVPSLRHSTGYTRRGHISAIYNRRHFGVTYNKWLYLRPSTSHSESYRSRCSSLSRYPSPARSNHGSSSRASTPLASYGTLSLRTLLQETTNSPYSSRRSSFSSTSTTSGSSRRSSFSRDSPAPTQKGVNFKEERKETDITTSLMRDRGTFGLETNCAFNRVREGSLPRPSFKDTINSRTFGLQSTHTPNRVRESSSLMPSPVDTSSARMKMSTKKTFHVPSTSDDACRRRQARAAYLSALDDTGITIKNRDIV</sequence>
<proteinExistence type="predicted"/>
<feature type="compositionally biased region" description="Polar residues" evidence="1">
    <location>
        <begin position="191"/>
        <end position="215"/>
    </location>
</feature>
<comment type="caution">
    <text evidence="2">The sequence shown here is derived from an EMBL/GenBank/DDBJ whole genome shotgun (WGS) entry which is preliminary data.</text>
</comment>
<feature type="compositionally biased region" description="Polar residues" evidence="1">
    <location>
        <begin position="68"/>
        <end position="82"/>
    </location>
</feature>
<reference evidence="2 3" key="1">
    <citation type="submission" date="2024-05" db="EMBL/GenBank/DDBJ databases">
        <authorList>
            <person name="Wallberg A."/>
        </authorList>
    </citation>
    <scope>NUCLEOTIDE SEQUENCE [LARGE SCALE GENOMIC DNA]</scope>
</reference>
<dbReference type="Proteomes" id="UP001497623">
    <property type="component" value="Unassembled WGS sequence"/>
</dbReference>
<organism evidence="2 3">
    <name type="scientific">Meganyctiphanes norvegica</name>
    <name type="common">Northern krill</name>
    <name type="synonym">Thysanopoda norvegica</name>
    <dbReference type="NCBI Taxonomy" id="48144"/>
    <lineage>
        <taxon>Eukaryota</taxon>
        <taxon>Metazoa</taxon>
        <taxon>Ecdysozoa</taxon>
        <taxon>Arthropoda</taxon>
        <taxon>Crustacea</taxon>
        <taxon>Multicrustacea</taxon>
        <taxon>Malacostraca</taxon>
        <taxon>Eumalacostraca</taxon>
        <taxon>Eucarida</taxon>
        <taxon>Euphausiacea</taxon>
        <taxon>Euphausiidae</taxon>
        <taxon>Meganyctiphanes</taxon>
    </lineage>
</organism>
<feature type="compositionally biased region" description="Low complexity" evidence="1">
    <location>
        <begin position="97"/>
        <end position="128"/>
    </location>
</feature>
<keyword evidence="3" id="KW-1185">Reference proteome</keyword>
<feature type="compositionally biased region" description="Basic and acidic residues" evidence="1">
    <location>
        <begin position="137"/>
        <end position="146"/>
    </location>
</feature>
<feature type="region of interest" description="Disordered" evidence="1">
    <location>
        <begin position="97"/>
        <end position="146"/>
    </location>
</feature>
<protein>
    <submittedName>
        <fullName evidence="2">Uncharacterized protein</fullName>
    </submittedName>
</protein>